<evidence type="ECO:0000313" key="2">
    <source>
        <dbReference type="EMBL" id="JAD40045.1"/>
    </source>
</evidence>
<protein>
    <submittedName>
        <fullName evidence="2">Uncharacterized protein</fullName>
    </submittedName>
</protein>
<feature type="region of interest" description="Disordered" evidence="1">
    <location>
        <begin position="21"/>
        <end position="45"/>
    </location>
</feature>
<dbReference type="AlphaFoldDB" id="A0A0A8ZTE2"/>
<proteinExistence type="predicted"/>
<sequence>MFATRIATSILPLDVRCRRIFNPPSGEKAGNTAIQNRLKKHHQQK</sequence>
<reference evidence="2" key="2">
    <citation type="journal article" date="2015" name="Data Brief">
        <title>Shoot transcriptome of the giant reed, Arundo donax.</title>
        <authorList>
            <person name="Barrero R.A."/>
            <person name="Guerrero F.D."/>
            <person name="Moolhuijzen P."/>
            <person name="Goolsby J.A."/>
            <person name="Tidwell J."/>
            <person name="Bellgard S.E."/>
            <person name="Bellgard M.I."/>
        </authorList>
    </citation>
    <scope>NUCLEOTIDE SEQUENCE</scope>
    <source>
        <tissue evidence="2">Shoot tissue taken approximately 20 cm above the soil surface</tissue>
    </source>
</reference>
<dbReference type="EMBL" id="GBRH01257850">
    <property type="protein sequence ID" value="JAD40045.1"/>
    <property type="molecule type" value="Transcribed_RNA"/>
</dbReference>
<organism evidence="2">
    <name type="scientific">Arundo donax</name>
    <name type="common">Giant reed</name>
    <name type="synonym">Donax arundinaceus</name>
    <dbReference type="NCBI Taxonomy" id="35708"/>
    <lineage>
        <taxon>Eukaryota</taxon>
        <taxon>Viridiplantae</taxon>
        <taxon>Streptophyta</taxon>
        <taxon>Embryophyta</taxon>
        <taxon>Tracheophyta</taxon>
        <taxon>Spermatophyta</taxon>
        <taxon>Magnoliopsida</taxon>
        <taxon>Liliopsida</taxon>
        <taxon>Poales</taxon>
        <taxon>Poaceae</taxon>
        <taxon>PACMAD clade</taxon>
        <taxon>Arundinoideae</taxon>
        <taxon>Arundineae</taxon>
        <taxon>Arundo</taxon>
    </lineage>
</organism>
<name>A0A0A8ZTE2_ARUDO</name>
<accession>A0A0A8ZTE2</accession>
<evidence type="ECO:0000256" key="1">
    <source>
        <dbReference type="SAM" id="MobiDB-lite"/>
    </source>
</evidence>
<reference evidence="2" key="1">
    <citation type="submission" date="2014-09" db="EMBL/GenBank/DDBJ databases">
        <authorList>
            <person name="Magalhaes I.L.F."/>
            <person name="Oliveira U."/>
            <person name="Santos F.R."/>
            <person name="Vidigal T.H.D.A."/>
            <person name="Brescovit A.D."/>
            <person name="Santos A.J."/>
        </authorList>
    </citation>
    <scope>NUCLEOTIDE SEQUENCE</scope>
    <source>
        <tissue evidence="2">Shoot tissue taken approximately 20 cm above the soil surface</tissue>
    </source>
</reference>